<evidence type="ECO:0000256" key="1">
    <source>
        <dbReference type="ARBA" id="ARBA00022448"/>
    </source>
</evidence>
<keyword evidence="6 7" id="KW-0812">Transmembrane</keyword>
<comment type="subunit">
    <text evidence="6">The complex is composed of six subunits: RnfA, RnfB, RnfC, RnfD, RnfE and RnfG.</text>
</comment>
<dbReference type="PANTHER" id="PTHR36118">
    <property type="entry name" value="ION-TRANSLOCATING OXIDOREDUCTASE COMPLEX SUBUNIT G"/>
    <property type="match status" value="1"/>
</dbReference>
<keyword evidence="5 6" id="KW-0249">Electron transport</keyword>
<feature type="domain" description="FMN-binding" evidence="8">
    <location>
        <begin position="101"/>
        <end position="194"/>
    </location>
</feature>
<keyword evidence="1 6" id="KW-0813">Transport</keyword>
<keyword evidence="3 6" id="KW-0285">Flavoprotein</keyword>
<comment type="cofactor">
    <cofactor evidence="6">
        <name>FMN</name>
        <dbReference type="ChEBI" id="CHEBI:58210"/>
    </cofactor>
</comment>
<feature type="modified residue" description="FMN phosphoryl threonine" evidence="6">
    <location>
        <position position="177"/>
    </location>
</feature>
<dbReference type="GO" id="GO:0009055">
    <property type="term" value="F:electron transfer activity"/>
    <property type="evidence" value="ECO:0007669"/>
    <property type="project" value="InterPro"/>
</dbReference>
<feature type="transmembrane region" description="Helical" evidence="7">
    <location>
        <begin position="6"/>
        <end position="27"/>
    </location>
</feature>
<organism evidence="9 10">
    <name type="scientific">Wansuia hejianensis</name>
    <dbReference type="NCBI Taxonomy" id="2763667"/>
    <lineage>
        <taxon>Bacteria</taxon>
        <taxon>Bacillati</taxon>
        <taxon>Bacillota</taxon>
        <taxon>Clostridia</taxon>
        <taxon>Lachnospirales</taxon>
        <taxon>Lachnospiraceae</taxon>
        <taxon>Wansuia</taxon>
    </lineage>
</organism>
<dbReference type="EMBL" id="JACRTK010000001">
    <property type="protein sequence ID" value="MBC8589596.1"/>
    <property type="molecule type" value="Genomic_DNA"/>
</dbReference>
<evidence type="ECO:0000256" key="5">
    <source>
        <dbReference type="ARBA" id="ARBA00022982"/>
    </source>
</evidence>
<dbReference type="HAMAP" id="MF_00479">
    <property type="entry name" value="RsxG_RnfG"/>
    <property type="match status" value="1"/>
</dbReference>
<dbReference type="GO" id="GO:0005886">
    <property type="term" value="C:plasma membrane"/>
    <property type="evidence" value="ECO:0007669"/>
    <property type="project" value="UniProtKB-SubCell"/>
</dbReference>
<keyword evidence="10" id="KW-1185">Reference proteome</keyword>
<comment type="subcellular location">
    <subcellularLocation>
        <location evidence="6">Cell membrane</location>
        <topology evidence="6">Single-pass membrane protein</topology>
    </subcellularLocation>
</comment>
<evidence type="ECO:0000256" key="6">
    <source>
        <dbReference type="HAMAP-Rule" id="MF_00479"/>
    </source>
</evidence>
<dbReference type="InterPro" id="IPR010209">
    <property type="entry name" value="Ion_transpt_RnfG/RsxG"/>
</dbReference>
<name>A0A926EXX2_9FIRM</name>
<keyword evidence="6 7" id="KW-1133">Transmembrane helix</keyword>
<comment type="function">
    <text evidence="6">Part of a membrane-bound complex that couples electron transfer with translocation of ions across the membrane.</text>
</comment>
<evidence type="ECO:0000313" key="9">
    <source>
        <dbReference type="EMBL" id="MBC8589596.1"/>
    </source>
</evidence>
<keyword evidence="2 6" id="KW-0597">Phosphoprotein</keyword>
<proteinExistence type="inferred from homology"/>
<keyword evidence="6" id="KW-1003">Cell membrane</keyword>
<evidence type="ECO:0000256" key="2">
    <source>
        <dbReference type="ARBA" id="ARBA00022553"/>
    </source>
</evidence>
<dbReference type="PIRSF" id="PIRSF006091">
    <property type="entry name" value="E_trnsport_RnfG"/>
    <property type="match status" value="1"/>
</dbReference>
<dbReference type="GO" id="GO:0010181">
    <property type="term" value="F:FMN binding"/>
    <property type="evidence" value="ECO:0007669"/>
    <property type="project" value="InterPro"/>
</dbReference>
<accession>A0A926EXX2</accession>
<keyword evidence="6" id="KW-1278">Translocase</keyword>
<comment type="similarity">
    <text evidence="6">Belongs to the RnfG family.</text>
</comment>
<gene>
    <name evidence="6" type="primary">rnfG</name>
    <name evidence="9" type="ORF">H8689_00355</name>
</gene>
<dbReference type="Pfam" id="PF04205">
    <property type="entry name" value="FMN_bind"/>
    <property type="match status" value="1"/>
</dbReference>
<comment type="caution">
    <text evidence="9">The sequence shown here is derived from an EMBL/GenBank/DDBJ whole genome shotgun (WGS) entry which is preliminary data.</text>
</comment>
<dbReference type="EC" id="7.-.-.-" evidence="6"/>
<evidence type="ECO:0000313" key="10">
    <source>
        <dbReference type="Proteomes" id="UP000601522"/>
    </source>
</evidence>
<evidence type="ECO:0000259" key="8">
    <source>
        <dbReference type="SMART" id="SM00900"/>
    </source>
</evidence>
<protein>
    <recommendedName>
        <fullName evidence="6">Ion-translocating oxidoreductase complex subunit G</fullName>
        <ecNumber evidence="6">7.-.-.-</ecNumber>
    </recommendedName>
    <alternativeName>
        <fullName evidence="6">Rnf electron transport complex subunit G</fullName>
    </alternativeName>
</protein>
<dbReference type="PANTHER" id="PTHR36118:SF1">
    <property type="entry name" value="ION-TRANSLOCATING OXIDOREDUCTASE COMPLEX SUBUNIT G"/>
    <property type="match status" value="1"/>
</dbReference>
<evidence type="ECO:0000256" key="7">
    <source>
        <dbReference type="SAM" id="Phobius"/>
    </source>
</evidence>
<evidence type="ECO:0000256" key="3">
    <source>
        <dbReference type="ARBA" id="ARBA00022630"/>
    </source>
</evidence>
<evidence type="ECO:0000256" key="4">
    <source>
        <dbReference type="ARBA" id="ARBA00022643"/>
    </source>
</evidence>
<dbReference type="AlphaFoldDB" id="A0A926EXX2"/>
<dbReference type="Proteomes" id="UP000601522">
    <property type="component" value="Unassembled WGS sequence"/>
</dbReference>
<dbReference type="GO" id="GO:0022900">
    <property type="term" value="P:electron transport chain"/>
    <property type="evidence" value="ECO:0007669"/>
    <property type="project" value="UniProtKB-UniRule"/>
</dbReference>
<keyword evidence="4 6" id="KW-0288">FMN</keyword>
<dbReference type="SMART" id="SM00900">
    <property type="entry name" value="FMN_bind"/>
    <property type="match status" value="1"/>
</dbReference>
<dbReference type="InterPro" id="IPR007329">
    <property type="entry name" value="FMN-bd"/>
</dbReference>
<dbReference type="RefSeq" id="WP_249322417.1">
    <property type="nucleotide sequence ID" value="NZ_JACRTK010000001.1"/>
</dbReference>
<reference evidence="9 10" key="1">
    <citation type="submission" date="2020-08" db="EMBL/GenBank/DDBJ databases">
        <title>Genome public.</title>
        <authorList>
            <person name="Liu C."/>
            <person name="Sun Q."/>
        </authorList>
    </citation>
    <scope>NUCLEOTIDE SEQUENCE [LARGE SCALE GENOMIC DNA]</scope>
    <source>
        <strain evidence="9 10">NSJ-26</strain>
    </source>
</reference>
<sequence>MKKKSIIYPIFFMAIITAFFTFILAFLDYSTAEKVANLQENELRQKIVYVFDLDIPLDDPEKVDRAFRENIEEETINGKTIFTLKENGKVKGYAFPVGGPGLWGSVEGFVGISADYTTLLGIDFTSHSETPGLGGRISEEEFKGQFRGLDLTEVKDKEYIIYKPATGGNVDAITGATLTSKSVSDFLNNDIAEFIREREGSK</sequence>
<keyword evidence="6 7" id="KW-0472">Membrane</keyword>